<dbReference type="Gene3D" id="3.90.228.10">
    <property type="match status" value="1"/>
</dbReference>
<dbReference type="OrthoDB" id="109543at2759"/>
<sequence length="1204" mass="133502">MPRKAFNADLASAVGASSHPTGISAVRRGDDDGWVTFTLTPEAVGSGYLVTAMVTDVADYPSSHAFFLSAEDDMPTALAQTLGHIQEQLSPGTPILQLLSTISSALCKDQNGDSPMGDVNSLQGLDVSDDELEGYSSDLKDDDDDDPTNFDLPSDDDVEVLQTGHVRIGSSPTYQTLDRASRCRLRNDLALVKKAGFRVGHLGPLLEGDSSYLSISCRVSKLGISGEAMQAWQVQPEEYVTLLIQYPSGYVSVEEVKTYNNSASAQGAWQFRTGIGSSYKPSPKEIVQAFAARSNKAKAMAEEGESSTRFRKLFISSALDDLFQEKFIMLLKYRLKGMHWDGAMKFLSDLRERDRTEQMSSDKKYTQLESVKHDLPRLVTADHISDAGFGAPLSLPLVAMQFLMRHFVRCTEFCLVCHRKMPDGLEAIKPYVCDGELCLFQYMQLGLGPSIEHEIITQPRVIDLLISLCYVSAKQLVLQSRLPKGIKGKAPPLSVLKPYPDGQNVPVTTHNQPSLNNIVRHPMKYHPVRSEMMFGTEVKAIDLGFTAGDWVAIKVANSNSVIHCKVDSICLPVVFVSKEQIIVVPSVSQDSINNNLSVVTKGDWKQTALNIQSDAAAHVEGLNDCYNPADCILYSVDFDSLPDSEKCMTIQYILELLPSVSQMRDYLTSSMQADLKNWTSRMCPLALGIVRWIIASNRACIMQIDGPKAFPLDRDSRSKSSIDERVGGMPGWLQFKFAMGAPEKERRFTNCVKSMAVQHKLKHPTMFAWHGSPLANWHSIIRESFNFNQIAHGRAYGNGVYFAMDCQTSLGYSGNSYHTKSNGTWPLSELDMVNAISLNELINAPGKFVSHQPHLVVDNLDWMQTRYLFVQRGTGDHGSVMYETQNASTESVLGEVVDQDPIYTPKGPNHSRLAIPITALPGARRQTSHSVHKGYKKVKVDGTVLDPIMVDDDDDHMSITSDEEDIMLLVPEPDTDKENVKPQTDFVPGKLDRMTLPMLKPPEGSAASISASKRLQQDFKSVLSIQNREPAHELGWYIDPELMMETNNLYQWIVELHSFEPHLPLTQDMKAQGINSIVLELRFSKDYPISPPFVRVIRPRFLTFLQGGGGHVTAGGALCMQLLTNDGWSAVSSIESVLLQVRLAMSSTEPKPARLEPGQGYGRMRDYSTSEAVQAYIRACRMHGWKVPDGFEATMMNSMSQSAF</sequence>
<protein>
    <recommendedName>
        <fullName evidence="6">UBC core domain-containing protein</fullName>
    </recommendedName>
</protein>
<keyword evidence="2" id="KW-0808">Transferase</keyword>
<keyword evidence="1" id="KW-0328">Glycosyltransferase</keyword>
<keyword evidence="4" id="KW-0520">NAD</keyword>
<gene>
    <name evidence="7" type="ORF">K452DRAFT_301349</name>
</gene>
<name>A0A6A6B5D6_9PEZI</name>
<dbReference type="PROSITE" id="PS50127">
    <property type="entry name" value="UBC_2"/>
    <property type="match status" value="1"/>
</dbReference>
<dbReference type="Pfam" id="PF00644">
    <property type="entry name" value="PARP"/>
    <property type="match status" value="1"/>
</dbReference>
<evidence type="ECO:0000259" key="6">
    <source>
        <dbReference type="PROSITE" id="PS50127"/>
    </source>
</evidence>
<proteinExistence type="predicted"/>
<dbReference type="SMART" id="SM00212">
    <property type="entry name" value="UBCc"/>
    <property type="match status" value="1"/>
</dbReference>
<evidence type="ECO:0000256" key="4">
    <source>
        <dbReference type="ARBA" id="ARBA00023027"/>
    </source>
</evidence>
<organism evidence="7 8">
    <name type="scientific">Aplosporella prunicola CBS 121167</name>
    <dbReference type="NCBI Taxonomy" id="1176127"/>
    <lineage>
        <taxon>Eukaryota</taxon>
        <taxon>Fungi</taxon>
        <taxon>Dikarya</taxon>
        <taxon>Ascomycota</taxon>
        <taxon>Pezizomycotina</taxon>
        <taxon>Dothideomycetes</taxon>
        <taxon>Dothideomycetes incertae sedis</taxon>
        <taxon>Botryosphaeriales</taxon>
        <taxon>Aplosporellaceae</taxon>
        <taxon>Aplosporella</taxon>
    </lineage>
</organism>
<dbReference type="RefSeq" id="XP_033393674.1">
    <property type="nucleotide sequence ID" value="XM_033542432.1"/>
</dbReference>
<evidence type="ECO:0000256" key="1">
    <source>
        <dbReference type="ARBA" id="ARBA00022676"/>
    </source>
</evidence>
<dbReference type="GO" id="GO:0003950">
    <property type="term" value="F:NAD+ poly-ADP-ribosyltransferase activity"/>
    <property type="evidence" value="ECO:0007669"/>
    <property type="project" value="InterPro"/>
</dbReference>
<dbReference type="Gene3D" id="3.10.110.10">
    <property type="entry name" value="Ubiquitin Conjugating Enzyme"/>
    <property type="match status" value="1"/>
</dbReference>
<reference evidence="7" key="1">
    <citation type="journal article" date="2020" name="Stud. Mycol.">
        <title>101 Dothideomycetes genomes: a test case for predicting lifestyles and emergence of pathogens.</title>
        <authorList>
            <person name="Haridas S."/>
            <person name="Albert R."/>
            <person name="Binder M."/>
            <person name="Bloem J."/>
            <person name="Labutti K."/>
            <person name="Salamov A."/>
            <person name="Andreopoulos B."/>
            <person name="Baker S."/>
            <person name="Barry K."/>
            <person name="Bills G."/>
            <person name="Bluhm B."/>
            <person name="Cannon C."/>
            <person name="Castanera R."/>
            <person name="Culley D."/>
            <person name="Daum C."/>
            <person name="Ezra D."/>
            <person name="Gonzalez J."/>
            <person name="Henrissat B."/>
            <person name="Kuo A."/>
            <person name="Liang C."/>
            <person name="Lipzen A."/>
            <person name="Lutzoni F."/>
            <person name="Magnuson J."/>
            <person name="Mondo S."/>
            <person name="Nolan M."/>
            <person name="Ohm R."/>
            <person name="Pangilinan J."/>
            <person name="Park H.-J."/>
            <person name="Ramirez L."/>
            <person name="Alfaro M."/>
            <person name="Sun H."/>
            <person name="Tritt A."/>
            <person name="Yoshinaga Y."/>
            <person name="Zwiers L.-H."/>
            <person name="Turgeon B."/>
            <person name="Goodwin S."/>
            <person name="Spatafora J."/>
            <person name="Crous P."/>
            <person name="Grigoriev I."/>
        </authorList>
    </citation>
    <scope>NUCLEOTIDE SEQUENCE</scope>
    <source>
        <strain evidence="7">CBS 121167</strain>
    </source>
</reference>
<dbReference type="InterPro" id="IPR012317">
    <property type="entry name" value="Poly(ADP-ribose)pol_cat_dom"/>
</dbReference>
<dbReference type="GeneID" id="54299929"/>
<dbReference type="InterPro" id="IPR000608">
    <property type="entry name" value="UBC"/>
</dbReference>
<dbReference type="SUPFAM" id="SSF56399">
    <property type="entry name" value="ADP-ribosylation"/>
    <property type="match status" value="1"/>
</dbReference>
<dbReference type="InterPro" id="IPR051838">
    <property type="entry name" value="ARTD_PARP"/>
</dbReference>
<evidence type="ECO:0000313" key="7">
    <source>
        <dbReference type="EMBL" id="KAF2137961.1"/>
    </source>
</evidence>
<dbReference type="Pfam" id="PF00179">
    <property type="entry name" value="UQ_con"/>
    <property type="match status" value="1"/>
</dbReference>
<dbReference type="AlphaFoldDB" id="A0A6A6B5D6"/>
<dbReference type="SUPFAM" id="SSF54495">
    <property type="entry name" value="UBC-like"/>
    <property type="match status" value="1"/>
</dbReference>
<evidence type="ECO:0000256" key="3">
    <source>
        <dbReference type="ARBA" id="ARBA00022695"/>
    </source>
</evidence>
<feature type="compositionally biased region" description="Acidic residues" evidence="5">
    <location>
        <begin position="140"/>
        <end position="154"/>
    </location>
</feature>
<accession>A0A6A6B5D6</accession>
<dbReference type="PANTHER" id="PTHR21328">
    <property type="entry name" value="POLY ADP-RIBOSE POLYMERASE FAMILY, MEMBER PARP"/>
    <property type="match status" value="1"/>
</dbReference>
<evidence type="ECO:0000256" key="2">
    <source>
        <dbReference type="ARBA" id="ARBA00022679"/>
    </source>
</evidence>
<dbReference type="CDD" id="cd23802">
    <property type="entry name" value="UBCc_UBE2Q"/>
    <property type="match status" value="1"/>
</dbReference>
<dbReference type="Proteomes" id="UP000799438">
    <property type="component" value="Unassembled WGS sequence"/>
</dbReference>
<keyword evidence="3" id="KW-0548">Nucleotidyltransferase</keyword>
<keyword evidence="8" id="KW-1185">Reference proteome</keyword>
<dbReference type="GO" id="GO:0016779">
    <property type="term" value="F:nucleotidyltransferase activity"/>
    <property type="evidence" value="ECO:0007669"/>
    <property type="project" value="UniProtKB-KW"/>
</dbReference>
<dbReference type="FunFam" id="3.10.110.10:FF:000107">
    <property type="entry name" value="Ubiquitin conjugating enzyme, putative"/>
    <property type="match status" value="1"/>
</dbReference>
<feature type="domain" description="UBC core" evidence="6">
    <location>
        <begin position="1010"/>
        <end position="1182"/>
    </location>
</feature>
<evidence type="ECO:0000313" key="8">
    <source>
        <dbReference type="Proteomes" id="UP000799438"/>
    </source>
</evidence>
<dbReference type="EMBL" id="ML995498">
    <property type="protein sequence ID" value="KAF2137961.1"/>
    <property type="molecule type" value="Genomic_DNA"/>
</dbReference>
<dbReference type="InterPro" id="IPR016135">
    <property type="entry name" value="UBQ-conjugating_enzyme/RWD"/>
</dbReference>
<evidence type="ECO:0000256" key="5">
    <source>
        <dbReference type="SAM" id="MobiDB-lite"/>
    </source>
</evidence>
<feature type="region of interest" description="Disordered" evidence="5">
    <location>
        <begin position="132"/>
        <end position="154"/>
    </location>
</feature>